<proteinExistence type="predicted"/>
<dbReference type="Proteomes" id="UP000644115">
    <property type="component" value="Unassembled WGS sequence"/>
</dbReference>
<reference evidence="3" key="1">
    <citation type="submission" date="2020-08" db="EMBL/GenBank/DDBJ databases">
        <authorList>
            <person name="Liu C."/>
            <person name="Sun Q."/>
        </authorList>
    </citation>
    <scope>NUCLEOTIDE SEQUENCE</scope>
    <source>
        <strain evidence="3">BX16</strain>
    </source>
</reference>
<dbReference type="RefSeq" id="WP_249286934.1">
    <property type="nucleotide sequence ID" value="NZ_JACRWC010000072.1"/>
</dbReference>
<organism evidence="3 4">
    <name type="scientific">Lentihominibacter faecis</name>
    <dbReference type="NCBI Taxonomy" id="2764712"/>
    <lineage>
        <taxon>Bacteria</taxon>
        <taxon>Bacillati</taxon>
        <taxon>Bacillota</taxon>
        <taxon>Clostridia</taxon>
        <taxon>Peptostreptococcales</taxon>
        <taxon>Anaerovoracaceae</taxon>
        <taxon>Lentihominibacter</taxon>
    </lineage>
</organism>
<dbReference type="GO" id="GO:0017168">
    <property type="term" value="F:5-oxoprolinase (ATP-hydrolyzing) activity"/>
    <property type="evidence" value="ECO:0007669"/>
    <property type="project" value="TreeGrafter"/>
</dbReference>
<dbReference type="InterPro" id="IPR043129">
    <property type="entry name" value="ATPase_NBD"/>
</dbReference>
<name>A0A923NE89_9FIRM</name>
<feature type="domain" description="Hydantoinase/oxoprolinase N-terminal" evidence="2">
    <location>
        <begin position="5"/>
        <end position="163"/>
    </location>
</feature>
<dbReference type="PANTHER" id="PTHR11365">
    <property type="entry name" value="5-OXOPROLINASE RELATED"/>
    <property type="match status" value="1"/>
</dbReference>
<dbReference type="Pfam" id="PF01968">
    <property type="entry name" value="Hydantoinase_A"/>
    <property type="match status" value="1"/>
</dbReference>
<evidence type="ECO:0000313" key="3">
    <source>
        <dbReference type="EMBL" id="MBC5999506.1"/>
    </source>
</evidence>
<evidence type="ECO:0000259" key="1">
    <source>
        <dbReference type="Pfam" id="PF01968"/>
    </source>
</evidence>
<accession>A0A923NE89</accession>
<feature type="domain" description="Hydantoinase A/oxoprolinase" evidence="1">
    <location>
        <begin position="183"/>
        <end position="445"/>
    </location>
</feature>
<dbReference type="InterPro" id="IPR008040">
    <property type="entry name" value="Hydant_A_N"/>
</dbReference>
<gene>
    <name evidence="3" type="ORF">H8876_05785</name>
</gene>
<evidence type="ECO:0000313" key="4">
    <source>
        <dbReference type="Proteomes" id="UP000644115"/>
    </source>
</evidence>
<evidence type="ECO:0000259" key="2">
    <source>
        <dbReference type="Pfam" id="PF05378"/>
    </source>
</evidence>
<sequence length="556" mass="60552">MSYVIGIDTGGTYTDAVLLDTEKKGVEAIVRKAKAFTTHEKLENGIEQSMGELNLTPDDTSQIEKVVLSTTLATNAIVEKKLHKVGLIVVGDMPRGEIASQYIESVPGRINIKGRALVNVSRKATEEALKRLLPHVGAIAISGAASVRNPMQEQEVKQIVQENCDLPVMCGHEFVSELGFLERTNTVAINAGLLPIINRFLEAIKNVLEKMKIDAPIFVVKGDGSIATEDLIREKPIETSLSGPAASMIGTINLTGIENAIVSDMGGTTTDTGIVRGKRVELSSEGAEVGGWRIKVKSAKLYTFGLGGDSEIAIDDGGLKVGPRRVLPACRGGAGNMTPTDLMHYTREFIAWDSELAEASVRAYASRMFVTPDTFVKAAEGAVTEKIYEENISLYKDLGFPVCAIGAPANTWYKKAKAEYEFDLIIPPNYEVANAVGAATAGIQETVQAIVRPGEEGHGFLVHADKERFSLMDRREALKKAYQASLEYAKQKILDQNLEIDQIETECVDVYMDAGRLIYKRIDLAEIEEEILEGEDHSGQFVETRIKVSANGKNFI</sequence>
<dbReference type="InterPro" id="IPR045079">
    <property type="entry name" value="Oxoprolinase-like"/>
</dbReference>
<comment type="caution">
    <text evidence="3">The sequence shown here is derived from an EMBL/GenBank/DDBJ whole genome shotgun (WGS) entry which is preliminary data.</text>
</comment>
<dbReference type="Pfam" id="PF05378">
    <property type="entry name" value="Hydant_A_N"/>
    <property type="match status" value="1"/>
</dbReference>
<keyword evidence="4" id="KW-1185">Reference proteome</keyword>
<dbReference type="AlphaFoldDB" id="A0A923NE89"/>
<dbReference type="EMBL" id="JACRWC010000072">
    <property type="protein sequence ID" value="MBC5999506.1"/>
    <property type="molecule type" value="Genomic_DNA"/>
</dbReference>
<dbReference type="GO" id="GO:0006749">
    <property type="term" value="P:glutathione metabolic process"/>
    <property type="evidence" value="ECO:0007669"/>
    <property type="project" value="TreeGrafter"/>
</dbReference>
<dbReference type="PANTHER" id="PTHR11365:SF2">
    <property type="entry name" value="5-OXOPROLINASE"/>
    <property type="match status" value="1"/>
</dbReference>
<dbReference type="SUPFAM" id="SSF53067">
    <property type="entry name" value="Actin-like ATPase domain"/>
    <property type="match status" value="1"/>
</dbReference>
<dbReference type="GO" id="GO:0005829">
    <property type="term" value="C:cytosol"/>
    <property type="evidence" value="ECO:0007669"/>
    <property type="project" value="TreeGrafter"/>
</dbReference>
<dbReference type="InterPro" id="IPR002821">
    <property type="entry name" value="Hydantoinase_A"/>
</dbReference>
<protein>
    <submittedName>
        <fullName evidence="3">Hydantoinase/oxoprolinase family protein</fullName>
    </submittedName>
</protein>